<evidence type="ECO:0000313" key="3">
    <source>
        <dbReference type="Proteomes" id="UP000676601"/>
    </source>
</evidence>
<reference evidence="2 3" key="1">
    <citation type="submission" date="2021-03" db="EMBL/GenBank/DDBJ databases">
        <title>Antimicrobial resistance genes in bacteria isolated from Japanese honey, and their potential for conferring macrolide and lincosamide resistance in the American foulbrood pathogen Paenibacillus larvae.</title>
        <authorList>
            <person name="Okamoto M."/>
            <person name="Kumagai M."/>
            <person name="Kanamori H."/>
            <person name="Takamatsu D."/>
        </authorList>
    </citation>
    <scope>NUCLEOTIDE SEQUENCE [LARGE SCALE GENOMIC DNA]</scope>
    <source>
        <strain evidence="2 3">J21TS7</strain>
    </source>
</reference>
<gene>
    <name evidence="2" type="ORF">J21TS7_00930</name>
</gene>
<comment type="caution">
    <text evidence="2">The sequence shown here is derived from an EMBL/GenBank/DDBJ whole genome shotgun (WGS) entry which is preliminary data.</text>
</comment>
<proteinExistence type="predicted"/>
<organism evidence="2 3">
    <name type="scientific">Paenibacillus cineris</name>
    <dbReference type="NCBI Taxonomy" id="237530"/>
    <lineage>
        <taxon>Bacteria</taxon>
        <taxon>Bacillati</taxon>
        <taxon>Bacillota</taxon>
        <taxon>Bacilli</taxon>
        <taxon>Bacillales</taxon>
        <taxon>Paenibacillaceae</taxon>
        <taxon>Paenibacillus</taxon>
    </lineage>
</organism>
<name>A0ABQ4L5K8_9BACL</name>
<feature type="region of interest" description="Disordered" evidence="1">
    <location>
        <begin position="48"/>
        <end position="69"/>
    </location>
</feature>
<dbReference type="EMBL" id="BORU01000001">
    <property type="protein sequence ID" value="GIO51775.1"/>
    <property type="molecule type" value="Genomic_DNA"/>
</dbReference>
<keyword evidence="3" id="KW-1185">Reference proteome</keyword>
<accession>A0ABQ4L5K8</accession>
<evidence type="ECO:0000256" key="1">
    <source>
        <dbReference type="SAM" id="MobiDB-lite"/>
    </source>
</evidence>
<evidence type="ECO:0008006" key="4">
    <source>
        <dbReference type="Google" id="ProtNLM"/>
    </source>
</evidence>
<evidence type="ECO:0000313" key="2">
    <source>
        <dbReference type="EMBL" id="GIO51775.1"/>
    </source>
</evidence>
<sequence length="80" mass="8594">MSDTALVFRTGFYRTVIPLGCCTLCYSQTQSEADFPYDGHLQGEYATMGPDLGRRGDRNAAGTGGSAGRCHEESLIQNIG</sequence>
<protein>
    <recommendedName>
        <fullName evidence="4">Secreted protein</fullName>
    </recommendedName>
</protein>
<dbReference type="Proteomes" id="UP000676601">
    <property type="component" value="Unassembled WGS sequence"/>
</dbReference>